<dbReference type="PANTHER" id="PTHR11707:SF28">
    <property type="entry name" value="60 KDA LYSOPHOSPHOLIPASE"/>
    <property type="match status" value="1"/>
</dbReference>
<proteinExistence type="inferred from homology"/>
<feature type="active site" evidence="7">
    <location>
        <position position="13"/>
    </location>
</feature>
<feature type="domain" description="L-asparaginase N-terminal" evidence="10">
    <location>
        <begin position="4"/>
        <end position="197"/>
    </location>
</feature>
<dbReference type="Gene3D" id="3.40.50.1170">
    <property type="entry name" value="L-asparaginase, N-terminal domain"/>
    <property type="match status" value="1"/>
</dbReference>
<dbReference type="InterPro" id="IPR006034">
    <property type="entry name" value="Asparaginase/glutaminase-like"/>
</dbReference>
<dbReference type="SFLD" id="SFLDS00057">
    <property type="entry name" value="Glutaminase/Asparaginase"/>
    <property type="match status" value="1"/>
</dbReference>
<dbReference type="InterPro" id="IPR037152">
    <property type="entry name" value="L-asparaginase_N_sf"/>
</dbReference>
<organism evidence="12 13">
    <name type="scientific">Mitsuokella multacida</name>
    <dbReference type="NCBI Taxonomy" id="52226"/>
    <lineage>
        <taxon>Bacteria</taxon>
        <taxon>Bacillati</taxon>
        <taxon>Bacillota</taxon>
        <taxon>Negativicutes</taxon>
        <taxon>Selenomonadales</taxon>
        <taxon>Selenomonadaceae</taxon>
        <taxon>Mitsuokella</taxon>
    </lineage>
</organism>
<dbReference type="Pfam" id="PF17763">
    <property type="entry name" value="Asparaginase_C"/>
    <property type="match status" value="1"/>
</dbReference>
<dbReference type="NCBIfam" id="TIGR00520">
    <property type="entry name" value="asnASE_II"/>
    <property type="match status" value="1"/>
</dbReference>
<dbReference type="InterPro" id="IPR040919">
    <property type="entry name" value="Asparaginase_C"/>
</dbReference>
<feature type="binding site" evidence="6">
    <location>
        <position position="60"/>
    </location>
    <ligand>
        <name>substrate</name>
    </ligand>
</feature>
<dbReference type="EC" id="3.5.1.1" evidence="2"/>
<evidence type="ECO:0000256" key="2">
    <source>
        <dbReference type="ARBA" id="ARBA00012920"/>
    </source>
</evidence>
<dbReference type="EMBL" id="QRHE01000007">
    <property type="protein sequence ID" value="RHF51320.1"/>
    <property type="molecule type" value="Genomic_DNA"/>
</dbReference>
<evidence type="ECO:0000256" key="4">
    <source>
        <dbReference type="ARBA" id="ARBA00049366"/>
    </source>
</evidence>
<dbReference type="FunFam" id="3.40.50.1170:FF:000001">
    <property type="entry name" value="L-asparaginase 2"/>
    <property type="match status" value="1"/>
</dbReference>
<dbReference type="OrthoDB" id="9788068at2"/>
<comment type="similarity">
    <text evidence="1 9">Belongs to the asparaginase 1 family.</text>
</comment>
<evidence type="ECO:0000313" key="12">
    <source>
        <dbReference type="EMBL" id="RHF51320.1"/>
    </source>
</evidence>
<dbReference type="PRINTS" id="PR00139">
    <property type="entry name" value="ASNGLNASE"/>
</dbReference>
<dbReference type="CDD" id="cd08964">
    <property type="entry name" value="L-asparaginase_II"/>
    <property type="match status" value="1"/>
</dbReference>
<dbReference type="SUPFAM" id="SSF53774">
    <property type="entry name" value="Glutaminase/Asparaginase"/>
    <property type="match status" value="1"/>
</dbReference>
<evidence type="ECO:0000256" key="5">
    <source>
        <dbReference type="PIRSR" id="PIRSR001220-1"/>
    </source>
</evidence>
<dbReference type="Proteomes" id="UP000283442">
    <property type="component" value="Unassembled WGS sequence"/>
</dbReference>
<feature type="domain" description="Asparaginase/glutaminase C-terminal" evidence="11">
    <location>
        <begin position="219"/>
        <end position="326"/>
    </location>
</feature>
<dbReference type="GO" id="GO:0006528">
    <property type="term" value="P:asparagine metabolic process"/>
    <property type="evidence" value="ECO:0007669"/>
    <property type="project" value="InterPro"/>
</dbReference>
<evidence type="ECO:0000256" key="3">
    <source>
        <dbReference type="ARBA" id="ARBA00022801"/>
    </source>
</evidence>
<evidence type="ECO:0000256" key="9">
    <source>
        <dbReference type="RuleBase" id="RU004456"/>
    </source>
</evidence>
<dbReference type="PROSITE" id="PS51732">
    <property type="entry name" value="ASN_GLN_ASE_3"/>
    <property type="match status" value="1"/>
</dbReference>
<evidence type="ECO:0000259" key="10">
    <source>
        <dbReference type="Pfam" id="PF00710"/>
    </source>
</evidence>
<dbReference type="InterPro" id="IPR027474">
    <property type="entry name" value="L-asparaginase_N"/>
</dbReference>
<comment type="caution">
    <text evidence="12">The sequence shown here is derived from an EMBL/GenBank/DDBJ whole genome shotgun (WGS) entry which is preliminary data.</text>
</comment>
<protein>
    <recommendedName>
        <fullName evidence="2">asparaginase</fullName>
        <ecNumber evidence="2">3.5.1.1</ecNumber>
    </recommendedName>
</protein>
<gene>
    <name evidence="12" type="ORF">DW674_08040</name>
</gene>
<dbReference type="InterPro" id="IPR027475">
    <property type="entry name" value="Asparaginase/glutaminase_AS2"/>
</dbReference>
<name>A0A414NW91_9FIRM</name>
<dbReference type="InterPro" id="IPR020827">
    <property type="entry name" value="Asparaginase/glutaminase_AS1"/>
</dbReference>
<comment type="catalytic activity">
    <reaction evidence="4">
        <text>L-asparagine + H2O = L-aspartate + NH4(+)</text>
        <dbReference type="Rhea" id="RHEA:21016"/>
        <dbReference type="ChEBI" id="CHEBI:15377"/>
        <dbReference type="ChEBI" id="CHEBI:28938"/>
        <dbReference type="ChEBI" id="CHEBI:29991"/>
        <dbReference type="ChEBI" id="CHEBI:58048"/>
        <dbReference type="EC" id="3.5.1.1"/>
    </reaction>
</comment>
<dbReference type="PROSITE" id="PS00144">
    <property type="entry name" value="ASN_GLN_ASE_1"/>
    <property type="match status" value="1"/>
</dbReference>
<dbReference type="PIRSF" id="PIRSF001220">
    <property type="entry name" value="L-ASNase_gatD"/>
    <property type="match status" value="1"/>
</dbReference>
<dbReference type="PANTHER" id="PTHR11707">
    <property type="entry name" value="L-ASPARAGINASE"/>
    <property type="match status" value="1"/>
</dbReference>
<evidence type="ECO:0000313" key="13">
    <source>
        <dbReference type="Proteomes" id="UP000283442"/>
    </source>
</evidence>
<dbReference type="AlphaFoldDB" id="A0A414NW91"/>
<dbReference type="InterPro" id="IPR036152">
    <property type="entry name" value="Asp/glu_Ase-like_sf"/>
</dbReference>
<dbReference type="RefSeq" id="WP_118176284.1">
    <property type="nucleotide sequence ID" value="NZ_QRHE01000007.1"/>
</dbReference>
<dbReference type="GO" id="GO:0004067">
    <property type="term" value="F:asparaginase activity"/>
    <property type="evidence" value="ECO:0007669"/>
    <property type="project" value="UniProtKB-UniRule"/>
</dbReference>
<dbReference type="PROSITE" id="PS00917">
    <property type="entry name" value="ASN_GLN_ASE_2"/>
    <property type="match status" value="1"/>
</dbReference>
<dbReference type="InterPro" id="IPR004550">
    <property type="entry name" value="AsnASE_II"/>
</dbReference>
<dbReference type="SMART" id="SM00870">
    <property type="entry name" value="Asparaginase"/>
    <property type="match status" value="1"/>
</dbReference>
<dbReference type="Pfam" id="PF00710">
    <property type="entry name" value="Asparaginase"/>
    <property type="match status" value="1"/>
</dbReference>
<sequence>MKKHIYILATGGTIAGKAASEAATTGYEAGAIGIADLLAAVPELRQYADVEGEQIASIDSKDMTSAIWLRLAARCKELLAREDVDGVVITHGTDTMEETAYFLHLTVHSAKPIVLTGAMRPATALSADGPMNLLQAVRVAATDEAVGQGVLIVLDGTIESARDAVKMHTTALDTFQSPEVGALGSVHDGEPVFYRSPLRRHTTRSAFSVEGVTELPRAAILYAHADDDGLLVEAAVQAGCRGIVYAGMGNGSIPARAEAALARAAAEGVVVVRSTRSAAGRVTRAEASYEANGFIASDTLNPAKARVLLQLTLLQTDDTAAIRKMFKIY</sequence>
<evidence type="ECO:0000259" key="11">
    <source>
        <dbReference type="Pfam" id="PF17763"/>
    </source>
</evidence>
<evidence type="ECO:0000256" key="1">
    <source>
        <dbReference type="ARBA" id="ARBA00010518"/>
    </source>
</evidence>
<accession>A0A414NW91</accession>
<feature type="active site" description="O-isoaspartyl threonine intermediate" evidence="5">
    <location>
        <position position="13"/>
    </location>
</feature>
<keyword evidence="3" id="KW-0378">Hydrolase</keyword>
<reference evidence="12 13" key="1">
    <citation type="submission" date="2018-08" db="EMBL/GenBank/DDBJ databases">
        <title>A genome reference for cultivated species of the human gut microbiota.</title>
        <authorList>
            <person name="Zou Y."/>
            <person name="Xue W."/>
            <person name="Luo G."/>
        </authorList>
    </citation>
    <scope>NUCLEOTIDE SEQUENCE [LARGE SCALE GENOMIC DNA]</scope>
    <source>
        <strain evidence="12 13">AM25-21AC</strain>
    </source>
</reference>
<dbReference type="PIRSF" id="PIRSF500176">
    <property type="entry name" value="L_ASNase"/>
    <property type="match status" value="1"/>
</dbReference>
<evidence type="ECO:0000256" key="7">
    <source>
        <dbReference type="PROSITE-ProRule" id="PRU10099"/>
    </source>
</evidence>
<feature type="active site" evidence="8">
    <location>
        <position position="93"/>
    </location>
</feature>
<dbReference type="Gene3D" id="3.40.50.40">
    <property type="match status" value="1"/>
</dbReference>
<feature type="binding site" evidence="6">
    <location>
        <begin position="93"/>
        <end position="94"/>
    </location>
    <ligand>
        <name>substrate</name>
    </ligand>
</feature>
<evidence type="ECO:0000256" key="8">
    <source>
        <dbReference type="PROSITE-ProRule" id="PRU10100"/>
    </source>
</evidence>
<dbReference type="InterPro" id="IPR027473">
    <property type="entry name" value="L-asparaginase_C"/>
</dbReference>
<evidence type="ECO:0000256" key="6">
    <source>
        <dbReference type="PIRSR" id="PIRSR001220-2"/>
    </source>
</evidence>